<organism evidence="3 4">
    <name type="scientific">Reticulomyxa filosa</name>
    <dbReference type="NCBI Taxonomy" id="46433"/>
    <lineage>
        <taxon>Eukaryota</taxon>
        <taxon>Sar</taxon>
        <taxon>Rhizaria</taxon>
        <taxon>Retaria</taxon>
        <taxon>Foraminifera</taxon>
        <taxon>Monothalamids</taxon>
        <taxon>Reticulomyxidae</taxon>
        <taxon>Reticulomyxa</taxon>
    </lineage>
</organism>
<evidence type="ECO:0000256" key="1">
    <source>
        <dbReference type="SAM" id="Coils"/>
    </source>
</evidence>
<keyword evidence="1" id="KW-0175">Coiled coil</keyword>
<proteinExistence type="predicted"/>
<feature type="region of interest" description="Disordered" evidence="2">
    <location>
        <begin position="271"/>
        <end position="306"/>
    </location>
</feature>
<dbReference type="InterPro" id="IPR036872">
    <property type="entry name" value="CH_dom_sf"/>
</dbReference>
<feature type="compositionally biased region" description="Basic and acidic residues" evidence="2">
    <location>
        <begin position="611"/>
        <end position="636"/>
    </location>
</feature>
<protein>
    <submittedName>
        <fullName evidence="3">Uncharacterized protein</fullName>
    </submittedName>
</protein>
<keyword evidence="4" id="KW-1185">Reference proteome</keyword>
<feature type="compositionally biased region" description="Basic and acidic residues" evidence="2">
    <location>
        <begin position="271"/>
        <end position="290"/>
    </location>
</feature>
<feature type="compositionally biased region" description="Basic and acidic residues" evidence="2">
    <location>
        <begin position="711"/>
        <end position="722"/>
    </location>
</feature>
<dbReference type="Gene3D" id="1.10.418.10">
    <property type="entry name" value="Calponin-like domain"/>
    <property type="match status" value="1"/>
</dbReference>
<evidence type="ECO:0000313" key="4">
    <source>
        <dbReference type="Proteomes" id="UP000023152"/>
    </source>
</evidence>
<comment type="caution">
    <text evidence="3">The sequence shown here is derived from an EMBL/GenBank/DDBJ whole genome shotgun (WGS) entry which is preliminary data.</text>
</comment>
<feature type="compositionally biased region" description="Acidic residues" evidence="2">
    <location>
        <begin position="291"/>
        <end position="303"/>
    </location>
</feature>
<evidence type="ECO:0000256" key="2">
    <source>
        <dbReference type="SAM" id="MobiDB-lite"/>
    </source>
</evidence>
<dbReference type="Proteomes" id="UP000023152">
    <property type="component" value="Unassembled WGS sequence"/>
</dbReference>
<feature type="coiled-coil region" evidence="1">
    <location>
        <begin position="94"/>
        <end position="162"/>
    </location>
</feature>
<dbReference type="AlphaFoldDB" id="X6PAU6"/>
<name>X6PAU6_RETFI</name>
<feature type="region of interest" description="Disordered" evidence="2">
    <location>
        <begin position="414"/>
        <end position="435"/>
    </location>
</feature>
<feature type="compositionally biased region" description="Basic and acidic residues" evidence="2">
    <location>
        <begin position="730"/>
        <end position="742"/>
    </location>
</feature>
<feature type="region of interest" description="Disordered" evidence="2">
    <location>
        <begin position="583"/>
        <end position="636"/>
    </location>
</feature>
<evidence type="ECO:0000313" key="3">
    <source>
        <dbReference type="EMBL" id="ETO35665.1"/>
    </source>
</evidence>
<feature type="coiled-coil region" evidence="1">
    <location>
        <begin position="776"/>
        <end position="870"/>
    </location>
</feature>
<feature type="region of interest" description="Disordered" evidence="2">
    <location>
        <begin position="711"/>
        <end position="742"/>
    </location>
</feature>
<feature type="region of interest" description="Disordered" evidence="2">
    <location>
        <begin position="1"/>
        <end position="33"/>
    </location>
</feature>
<accession>X6PAU6</accession>
<feature type="compositionally biased region" description="Basic and acidic residues" evidence="2">
    <location>
        <begin position="415"/>
        <end position="424"/>
    </location>
</feature>
<dbReference type="EMBL" id="ASPP01001419">
    <property type="protein sequence ID" value="ETO35665.1"/>
    <property type="molecule type" value="Genomic_DNA"/>
</dbReference>
<gene>
    <name evidence="3" type="ORF">RFI_01394</name>
</gene>
<sequence>MSSNMEKEKRRLERLKKELDEQQKKLDEEKSRLRQEKNKWKLKRIRCKDKRRFSTLPKKCVTLLDYHTKKKEKIDNVLFILQKSQNNHVSKNLSKRYEMKVKQARDEKTRVEELEGEIRTLKRKLKNAKLNATSDGNDARQVKSLQKEIRVLKKQLKLAMKDMDKQRNYYLGQLQRFKENQEKWIRLQKEAMKKKNVIVKYLFLDDIRTIKVYPKRERLRHKVRIQTEKGETAVVYIQDVKMWAEGDENPESASGDKDMDLDAFMDELEKELKPFDDSNEEKAAGDKKAEEEEEEEEEDDENTSQEQINRLLTELHNRTSDLHRIHTIYKEEPAESYDKDLKELVEQVQNRHRDFVNKMEQLQFGFDSFIFLESAQEVAMKTDPEDLKEVNKAWEDEIYKFKEAVDQAITTALKSHAEDGHKGGDPPLLSLDGHEDQSLKPVKENLLTACKQCMEELTGRISDLVNLNDIYFHPEHDEANKDVPRNERLEQLKNTMKDRHRDQQVKLEKIEVVPDDEFFEEFNGGNKAWRDLIGVVQHEFEKGETQAEQYVDELQHRTNDLERVLKVMKGDEANSFLEQVRQEVQERHSKQIHNVHDDETDGTESVSETTDTEKKDDEEQKENGQTETTNKDADVISQDNKRWQQLIEEIIQVRGNPTVLTQQTESEADFKDEVIQELLTELQKRRDDMLKIKDMNATVPEEREGLVLETETRHEKQKEKLREAKKRHMSSGDEQKDTAELQRRESILEAISTDNGEWKKSLHTMLQNSQQNEVVVKEHQVAIEELNGRINDLLKLKHIIENKARKEEKPDQLQRSGEVLVSSLNERHRDAEANVEKMLSETKTGDERRDERHQERLKKLKENNEEWKDAMLSSVNTVTDVKTSEPHHEEKADVWWLDKDEERKQHIDSITITPDNEKEVESIGTYVNRLFQDSDDPIVCLYTPQPKLDIHHVLSALYDCELLCEMVNLVEAEFVDTRVIHKPDALKPYPISNKNVKENVQLLIASLKAFGVHIEHG</sequence>
<reference evidence="3 4" key="1">
    <citation type="journal article" date="2013" name="Curr. Biol.">
        <title>The Genome of the Foraminiferan Reticulomyxa filosa.</title>
        <authorList>
            <person name="Glockner G."/>
            <person name="Hulsmann N."/>
            <person name="Schleicher M."/>
            <person name="Noegel A.A."/>
            <person name="Eichinger L."/>
            <person name="Gallinger C."/>
            <person name="Pawlowski J."/>
            <person name="Sierra R."/>
            <person name="Euteneuer U."/>
            <person name="Pillet L."/>
            <person name="Moustafa A."/>
            <person name="Platzer M."/>
            <person name="Groth M."/>
            <person name="Szafranski K."/>
            <person name="Schliwa M."/>
        </authorList>
    </citation>
    <scope>NUCLEOTIDE SEQUENCE [LARGE SCALE GENOMIC DNA]</scope>
</reference>
<feature type="compositionally biased region" description="Basic and acidic residues" evidence="2">
    <location>
        <begin position="583"/>
        <end position="597"/>
    </location>
</feature>